<dbReference type="Gene3D" id="3.40.50.1820">
    <property type="entry name" value="alpha/beta hydrolase"/>
    <property type="match status" value="1"/>
</dbReference>
<protein>
    <submittedName>
        <fullName evidence="4">Alpha/beta-hydrolase</fullName>
    </submittedName>
</protein>
<evidence type="ECO:0000313" key="4">
    <source>
        <dbReference type="EMBL" id="KIY66796.1"/>
    </source>
</evidence>
<organism evidence="4 5">
    <name type="scientific">Cylindrobasidium torrendii FP15055 ss-10</name>
    <dbReference type="NCBI Taxonomy" id="1314674"/>
    <lineage>
        <taxon>Eukaryota</taxon>
        <taxon>Fungi</taxon>
        <taxon>Dikarya</taxon>
        <taxon>Basidiomycota</taxon>
        <taxon>Agaricomycotina</taxon>
        <taxon>Agaricomycetes</taxon>
        <taxon>Agaricomycetidae</taxon>
        <taxon>Agaricales</taxon>
        <taxon>Marasmiineae</taxon>
        <taxon>Physalacriaceae</taxon>
        <taxon>Cylindrobasidium</taxon>
    </lineage>
</organism>
<dbReference type="Proteomes" id="UP000054007">
    <property type="component" value="Unassembled WGS sequence"/>
</dbReference>
<dbReference type="STRING" id="1314674.A0A0D7BBB5"/>
<evidence type="ECO:0000256" key="2">
    <source>
        <dbReference type="ARBA" id="ARBA00022801"/>
    </source>
</evidence>
<gene>
    <name evidence="4" type="ORF">CYLTODRAFT_491144</name>
</gene>
<dbReference type="SUPFAM" id="SSF53474">
    <property type="entry name" value="alpha/beta-Hydrolases"/>
    <property type="match status" value="1"/>
</dbReference>
<sequence length="302" mass="33204">MSFSLSFLTAVRRSARLPRCSNCRGVSTVSGPVKLDFTKTLPESGNETSKPLVILHGLFGSKRNWTSLSKAFARDLDRPVYTLDLRNHGESPHALPMTYEAMATDVLHFFDTHGLSDVSLLGHSMGGKVAMSVALDPALPASLLQHLVVVDIAPSRGRLSGEFLQYTAVMKQIEGMRLKTRKEAAQVLAEVEKDASVVTFLLTNLVVPPASSPDPVSFRIPVELLSDSVANLGDFPYEKGERTWGGKTLFVKGEKSAFINRHNIPVAEAMFPGMVLKTLPTNHWVHAEKPMEFKEMVTKFIT</sequence>
<dbReference type="OrthoDB" id="8119704at2759"/>
<evidence type="ECO:0000259" key="3">
    <source>
        <dbReference type="Pfam" id="PF00561"/>
    </source>
</evidence>
<feature type="domain" description="AB hydrolase-1" evidence="3">
    <location>
        <begin position="50"/>
        <end position="290"/>
    </location>
</feature>
<evidence type="ECO:0000313" key="5">
    <source>
        <dbReference type="Proteomes" id="UP000054007"/>
    </source>
</evidence>
<name>A0A0D7BBB5_9AGAR</name>
<accession>A0A0D7BBB5</accession>
<reference evidence="4 5" key="1">
    <citation type="journal article" date="2015" name="Fungal Genet. Biol.">
        <title>Evolution of novel wood decay mechanisms in Agaricales revealed by the genome sequences of Fistulina hepatica and Cylindrobasidium torrendii.</title>
        <authorList>
            <person name="Floudas D."/>
            <person name="Held B.W."/>
            <person name="Riley R."/>
            <person name="Nagy L.G."/>
            <person name="Koehler G."/>
            <person name="Ransdell A.S."/>
            <person name="Younus H."/>
            <person name="Chow J."/>
            <person name="Chiniquy J."/>
            <person name="Lipzen A."/>
            <person name="Tritt A."/>
            <person name="Sun H."/>
            <person name="Haridas S."/>
            <person name="LaButti K."/>
            <person name="Ohm R.A."/>
            <person name="Kues U."/>
            <person name="Blanchette R.A."/>
            <person name="Grigoriev I.V."/>
            <person name="Minto R.E."/>
            <person name="Hibbett D.S."/>
        </authorList>
    </citation>
    <scope>NUCLEOTIDE SEQUENCE [LARGE SCALE GENOMIC DNA]</scope>
    <source>
        <strain evidence="4 5">FP15055 ss-10</strain>
    </source>
</reference>
<dbReference type="GO" id="GO:0005739">
    <property type="term" value="C:mitochondrion"/>
    <property type="evidence" value="ECO:0007669"/>
    <property type="project" value="TreeGrafter"/>
</dbReference>
<evidence type="ECO:0000256" key="1">
    <source>
        <dbReference type="ARBA" id="ARBA00008645"/>
    </source>
</evidence>
<dbReference type="EMBL" id="KN880543">
    <property type="protein sequence ID" value="KIY66796.1"/>
    <property type="molecule type" value="Genomic_DNA"/>
</dbReference>
<dbReference type="Pfam" id="PF00561">
    <property type="entry name" value="Abhydrolase_1"/>
    <property type="match status" value="1"/>
</dbReference>
<proteinExistence type="inferred from homology"/>
<dbReference type="PANTHER" id="PTHR46118">
    <property type="entry name" value="PROTEIN ABHD11"/>
    <property type="match status" value="1"/>
</dbReference>
<keyword evidence="2 4" id="KW-0378">Hydrolase</keyword>
<keyword evidence="5" id="KW-1185">Reference proteome</keyword>
<dbReference type="AlphaFoldDB" id="A0A0D7BBB5"/>
<comment type="similarity">
    <text evidence="1">Belongs to the AB hydrolase superfamily.</text>
</comment>
<dbReference type="PANTHER" id="PTHR46118:SF4">
    <property type="entry name" value="PROTEIN ABHD11"/>
    <property type="match status" value="1"/>
</dbReference>
<dbReference type="GO" id="GO:0052689">
    <property type="term" value="F:carboxylic ester hydrolase activity"/>
    <property type="evidence" value="ECO:0007669"/>
    <property type="project" value="TreeGrafter"/>
</dbReference>
<dbReference type="InterPro" id="IPR000073">
    <property type="entry name" value="AB_hydrolase_1"/>
</dbReference>
<dbReference type="InterPro" id="IPR029058">
    <property type="entry name" value="AB_hydrolase_fold"/>
</dbReference>